<evidence type="ECO:0000313" key="2">
    <source>
        <dbReference type="Proteomes" id="UP001344906"/>
    </source>
</evidence>
<reference evidence="1 2" key="1">
    <citation type="submission" date="2023-02" db="EMBL/GenBank/DDBJ databases">
        <title>Dictyobacter halimunensis sp. nov., a new member of the class Ktedonobacteria from forest soil in a geothermal area.</title>
        <authorList>
            <person name="Rachmania M.K."/>
            <person name="Ningsih F."/>
            <person name="Sakai Y."/>
            <person name="Yabe S."/>
            <person name="Yokota A."/>
            <person name="Sjamsuridzal W."/>
        </authorList>
    </citation>
    <scope>NUCLEOTIDE SEQUENCE [LARGE SCALE GENOMIC DNA]</scope>
    <source>
        <strain evidence="1 2">S3.2.2.5</strain>
    </source>
</reference>
<name>A0ABQ6FZB6_9CHLR</name>
<comment type="caution">
    <text evidence="1">The sequence shown here is derived from an EMBL/GenBank/DDBJ whole genome shotgun (WGS) entry which is preliminary data.</text>
</comment>
<gene>
    <name evidence="1" type="ORF">KDH_45710</name>
</gene>
<keyword evidence="2" id="KW-1185">Reference proteome</keyword>
<proteinExistence type="predicted"/>
<accession>A0ABQ6FZB6</accession>
<sequence>MQRERARLPNGTTVVVITSIISERLMEVMLRMKRSGHAVSLLLVGDNPPPSRIAGFPVYYLGGEEIWNNLQVTYGNVQPDNEDMPTEAAGFNL</sequence>
<dbReference type="Proteomes" id="UP001344906">
    <property type="component" value="Unassembled WGS sequence"/>
</dbReference>
<protein>
    <submittedName>
        <fullName evidence="1">Uncharacterized protein</fullName>
    </submittedName>
</protein>
<organism evidence="1 2">
    <name type="scientific">Dictyobacter halimunensis</name>
    <dbReference type="NCBI Taxonomy" id="3026934"/>
    <lineage>
        <taxon>Bacteria</taxon>
        <taxon>Bacillati</taxon>
        <taxon>Chloroflexota</taxon>
        <taxon>Ktedonobacteria</taxon>
        <taxon>Ktedonobacterales</taxon>
        <taxon>Dictyobacteraceae</taxon>
        <taxon>Dictyobacter</taxon>
    </lineage>
</organism>
<dbReference type="RefSeq" id="WP_338253753.1">
    <property type="nucleotide sequence ID" value="NZ_BSRI01000002.1"/>
</dbReference>
<evidence type="ECO:0000313" key="1">
    <source>
        <dbReference type="EMBL" id="GLV57735.1"/>
    </source>
</evidence>
<dbReference type="EMBL" id="BSRI01000002">
    <property type="protein sequence ID" value="GLV57735.1"/>
    <property type="molecule type" value="Genomic_DNA"/>
</dbReference>